<keyword evidence="3" id="KW-1185">Reference proteome</keyword>
<protein>
    <submittedName>
        <fullName evidence="2">Uncharacterized protein</fullName>
    </submittedName>
</protein>
<comment type="caution">
    <text evidence="2">The sequence shown here is derived from an EMBL/GenBank/DDBJ whole genome shotgun (WGS) entry which is preliminary data.</text>
</comment>
<dbReference type="Proteomes" id="UP000664203">
    <property type="component" value="Unassembled WGS sequence"/>
</dbReference>
<reference evidence="2" key="1">
    <citation type="submission" date="2021-03" db="EMBL/GenBank/DDBJ databases">
        <authorList>
            <person name="Tagirdzhanova G."/>
        </authorList>
    </citation>
    <scope>NUCLEOTIDE SEQUENCE</scope>
</reference>
<evidence type="ECO:0000256" key="1">
    <source>
        <dbReference type="SAM" id="SignalP"/>
    </source>
</evidence>
<dbReference type="EMBL" id="CAJPDR010000073">
    <property type="protein sequence ID" value="CAF9914429.1"/>
    <property type="molecule type" value="Genomic_DNA"/>
</dbReference>
<evidence type="ECO:0000313" key="2">
    <source>
        <dbReference type="EMBL" id="CAF9914429.1"/>
    </source>
</evidence>
<sequence>MPFIAAIICGALFSSAGLVRGFPQNAKTLASESDIVNIRIEGLNNTIYEAPIYSGPRNITTKSGGTHLCDGTNGGANPTPGNTCTDALDAASKLARFPYDGTFDAEFDDFFITSISTTTETATEFWGLLLDFQFTPVGGCQQEVAPGQDVLWAFNAFNKNYFLKVTPNTIVEATVGSSHVVTVTDGMTGVPIEGALIDGVLTDASGDATLTFPKAGVFEFKAERSDSIRSNALYVAVA</sequence>
<accession>A0A8H3EZT6</accession>
<feature type="signal peptide" evidence="1">
    <location>
        <begin position="1"/>
        <end position="21"/>
    </location>
</feature>
<keyword evidence="1" id="KW-0732">Signal</keyword>
<proteinExistence type="predicted"/>
<organism evidence="2 3">
    <name type="scientific">Alectoria fallacina</name>
    <dbReference type="NCBI Taxonomy" id="1903189"/>
    <lineage>
        <taxon>Eukaryota</taxon>
        <taxon>Fungi</taxon>
        <taxon>Dikarya</taxon>
        <taxon>Ascomycota</taxon>
        <taxon>Pezizomycotina</taxon>
        <taxon>Lecanoromycetes</taxon>
        <taxon>OSLEUM clade</taxon>
        <taxon>Lecanoromycetidae</taxon>
        <taxon>Lecanorales</taxon>
        <taxon>Lecanorineae</taxon>
        <taxon>Parmeliaceae</taxon>
        <taxon>Alectoria</taxon>
    </lineage>
</organism>
<evidence type="ECO:0000313" key="3">
    <source>
        <dbReference type="Proteomes" id="UP000664203"/>
    </source>
</evidence>
<dbReference type="AlphaFoldDB" id="A0A8H3EZT6"/>
<name>A0A8H3EZT6_9LECA</name>
<dbReference type="OrthoDB" id="10007757at2759"/>
<gene>
    <name evidence="2" type="ORF">ALECFALPRED_009591</name>
</gene>
<feature type="chain" id="PRO_5034152540" evidence="1">
    <location>
        <begin position="22"/>
        <end position="238"/>
    </location>
</feature>